<feature type="compositionally biased region" description="Acidic residues" evidence="1">
    <location>
        <begin position="326"/>
        <end position="336"/>
    </location>
</feature>
<organism evidence="2 3">
    <name type="scientific">Wenjunlia tyrosinilytica</name>
    <dbReference type="NCBI Taxonomy" id="1544741"/>
    <lineage>
        <taxon>Bacteria</taxon>
        <taxon>Bacillati</taxon>
        <taxon>Actinomycetota</taxon>
        <taxon>Actinomycetes</taxon>
        <taxon>Kitasatosporales</taxon>
        <taxon>Streptomycetaceae</taxon>
        <taxon>Wenjunlia</taxon>
    </lineage>
</organism>
<proteinExistence type="predicted"/>
<feature type="region of interest" description="Disordered" evidence="1">
    <location>
        <begin position="129"/>
        <end position="158"/>
    </location>
</feature>
<gene>
    <name evidence="2" type="ORF">GCM10012280_47870</name>
</gene>
<reference evidence="2" key="2">
    <citation type="submission" date="2020-09" db="EMBL/GenBank/DDBJ databases">
        <authorList>
            <person name="Sun Q."/>
            <person name="Zhou Y."/>
        </authorList>
    </citation>
    <scope>NUCLEOTIDE SEQUENCE</scope>
    <source>
        <strain evidence="2">CGMCC 4.7201</strain>
    </source>
</reference>
<evidence type="ECO:0000313" key="2">
    <source>
        <dbReference type="EMBL" id="GGO94023.1"/>
    </source>
</evidence>
<protein>
    <recommendedName>
        <fullName evidence="4">PE-PGRS family protein</fullName>
    </recommendedName>
</protein>
<dbReference type="AlphaFoldDB" id="A0A918E0T5"/>
<comment type="caution">
    <text evidence="2">The sequence shown here is derived from an EMBL/GenBank/DDBJ whole genome shotgun (WGS) entry which is preliminary data.</text>
</comment>
<keyword evidence="3" id="KW-1185">Reference proteome</keyword>
<evidence type="ECO:0008006" key="4">
    <source>
        <dbReference type="Google" id="ProtNLM"/>
    </source>
</evidence>
<reference evidence="2" key="1">
    <citation type="journal article" date="2014" name="Int. J. Syst. Evol. Microbiol.">
        <title>Complete genome sequence of Corynebacterium casei LMG S-19264T (=DSM 44701T), isolated from a smear-ripened cheese.</title>
        <authorList>
            <consortium name="US DOE Joint Genome Institute (JGI-PGF)"/>
            <person name="Walter F."/>
            <person name="Albersmeier A."/>
            <person name="Kalinowski J."/>
            <person name="Ruckert C."/>
        </authorList>
    </citation>
    <scope>NUCLEOTIDE SEQUENCE</scope>
    <source>
        <strain evidence="2">CGMCC 4.7201</strain>
    </source>
</reference>
<evidence type="ECO:0000313" key="3">
    <source>
        <dbReference type="Proteomes" id="UP000641932"/>
    </source>
</evidence>
<dbReference type="Pfam" id="PF19379">
    <property type="entry name" value="DUF5954"/>
    <property type="match status" value="1"/>
</dbReference>
<dbReference type="RefSeq" id="WP_189133853.1">
    <property type="nucleotide sequence ID" value="NZ_BMMS01000022.1"/>
</dbReference>
<dbReference type="Proteomes" id="UP000641932">
    <property type="component" value="Unassembled WGS sequence"/>
</dbReference>
<feature type="region of interest" description="Disordered" evidence="1">
    <location>
        <begin position="298"/>
        <end position="344"/>
    </location>
</feature>
<accession>A0A918E0T5</accession>
<dbReference type="EMBL" id="BMMS01000022">
    <property type="protein sequence ID" value="GGO94023.1"/>
    <property type="molecule type" value="Genomic_DNA"/>
</dbReference>
<name>A0A918E0T5_9ACTN</name>
<sequence length="344" mass="37630">MTDDSEEVPEYLLIKVASGDDPVSAVTEADAWRGRAQYPDVAGAGPMFGCAEQVEGRWQILGLGESAPQIARDAMGGHFRALAKEAEEAGDVTGQREFMAAAVRMDWEVVDELTVHGRDFRIIRAEQFIRTGPDGPEPPRPTDPDPAPVGKGHRERRRTKGFVINPAAATGLSDGVLRLELLPLVYKAGIVPDEVRADAARALETHPGGVLLPAEFAIAEKVDGAWEPMAGSCTTPQTARDTLSFYFREMAPRLLDLDNAECAEYARAADRLDSSRADEISVDERFFRVVRVEQLIRVGPDGPETPRPSDYDPYPPTEVQARQLREEEESGSDENDKESGSGEE</sequence>
<feature type="compositionally biased region" description="Pro residues" evidence="1">
    <location>
        <begin position="135"/>
        <end position="147"/>
    </location>
</feature>
<evidence type="ECO:0000256" key="1">
    <source>
        <dbReference type="SAM" id="MobiDB-lite"/>
    </source>
</evidence>
<dbReference type="InterPro" id="IPR045998">
    <property type="entry name" value="DUF5954"/>
</dbReference>